<evidence type="ECO:0000256" key="1">
    <source>
        <dbReference type="SAM" id="MobiDB-lite"/>
    </source>
</evidence>
<accession>A0AAV7E6N4</accession>
<keyword evidence="3" id="KW-1185">Reference proteome</keyword>
<dbReference type="PANTHER" id="PTHR34665">
    <property type="entry name" value="DUF3741 DOMAIN-CONTAINING PROTEIN"/>
    <property type="match status" value="1"/>
</dbReference>
<dbReference type="AlphaFoldDB" id="A0AAV7E6N4"/>
<feature type="region of interest" description="Disordered" evidence="1">
    <location>
        <begin position="119"/>
        <end position="148"/>
    </location>
</feature>
<feature type="compositionally biased region" description="Polar residues" evidence="1">
    <location>
        <begin position="79"/>
        <end position="90"/>
    </location>
</feature>
<feature type="region of interest" description="Disordered" evidence="1">
    <location>
        <begin position="71"/>
        <end position="90"/>
    </location>
</feature>
<evidence type="ECO:0000313" key="2">
    <source>
        <dbReference type="EMBL" id="KAG9444488.1"/>
    </source>
</evidence>
<proteinExistence type="predicted"/>
<gene>
    <name evidence="2" type="ORF">H6P81_015828</name>
</gene>
<organism evidence="2 3">
    <name type="scientific">Aristolochia fimbriata</name>
    <name type="common">White veined hardy Dutchman's pipe vine</name>
    <dbReference type="NCBI Taxonomy" id="158543"/>
    <lineage>
        <taxon>Eukaryota</taxon>
        <taxon>Viridiplantae</taxon>
        <taxon>Streptophyta</taxon>
        <taxon>Embryophyta</taxon>
        <taxon>Tracheophyta</taxon>
        <taxon>Spermatophyta</taxon>
        <taxon>Magnoliopsida</taxon>
        <taxon>Magnoliidae</taxon>
        <taxon>Piperales</taxon>
        <taxon>Aristolochiaceae</taxon>
        <taxon>Aristolochia</taxon>
    </lineage>
</organism>
<protein>
    <submittedName>
        <fullName evidence="2">Uncharacterized protein</fullName>
    </submittedName>
</protein>
<feature type="compositionally biased region" description="Basic and acidic residues" evidence="1">
    <location>
        <begin position="119"/>
        <end position="137"/>
    </location>
</feature>
<dbReference type="EMBL" id="JAINDJ010000006">
    <property type="protein sequence ID" value="KAG9444488.1"/>
    <property type="molecule type" value="Genomic_DNA"/>
</dbReference>
<evidence type="ECO:0000313" key="3">
    <source>
        <dbReference type="Proteomes" id="UP000825729"/>
    </source>
</evidence>
<dbReference type="PANTHER" id="PTHR34665:SF4">
    <property type="entry name" value="DUF3741 DOMAIN-CONTAINING PROTEIN"/>
    <property type="match status" value="1"/>
</dbReference>
<reference evidence="2 3" key="1">
    <citation type="submission" date="2021-07" db="EMBL/GenBank/DDBJ databases">
        <title>The Aristolochia fimbriata genome: insights into angiosperm evolution, floral development and chemical biosynthesis.</title>
        <authorList>
            <person name="Jiao Y."/>
        </authorList>
    </citation>
    <scope>NUCLEOTIDE SEQUENCE [LARGE SCALE GENOMIC DNA]</scope>
    <source>
        <strain evidence="2">IBCAS-2021</strain>
        <tissue evidence="2">Leaf</tissue>
    </source>
</reference>
<dbReference type="Proteomes" id="UP000825729">
    <property type="component" value="Unassembled WGS sequence"/>
</dbReference>
<sequence>MGEARKAGMRASHQDDLALIKAAAWAWYQHSSGGEGKIPVREFDVVQRMHREPRPSRYKLELLMRRADEEAVEDDSESINSDHSNGSVLLSPTKTDMSLFDAYEIQSISMQLDRILESSRRFSSDGDRPDRSPKQRTEISGGRSGKKKSTGGFWFRNAVAVCGIGRGDVVDPVALIGRRRGKYVEVVRMQTSRPRAHALSHEESN</sequence>
<name>A0AAV7E6N4_ARIFI</name>
<comment type="caution">
    <text evidence="2">The sequence shown here is derived from an EMBL/GenBank/DDBJ whole genome shotgun (WGS) entry which is preliminary data.</text>
</comment>